<dbReference type="InterPro" id="IPR047084">
    <property type="entry name" value="GFAT_N"/>
</dbReference>
<dbReference type="Gene3D" id="3.40.50.10490">
    <property type="entry name" value="Glucose-6-phosphate isomerase like protein, domain 1"/>
    <property type="match status" value="2"/>
</dbReference>
<dbReference type="GO" id="GO:0006002">
    <property type="term" value="P:fructose 6-phosphate metabolic process"/>
    <property type="evidence" value="ECO:0007669"/>
    <property type="project" value="TreeGrafter"/>
</dbReference>
<evidence type="ECO:0000313" key="14">
    <source>
        <dbReference type="Proteomes" id="UP000053447"/>
    </source>
</evidence>
<dbReference type="PROSITE" id="PS51278">
    <property type="entry name" value="GATASE_TYPE_2"/>
    <property type="match status" value="1"/>
</dbReference>
<dbReference type="GO" id="GO:0097367">
    <property type="term" value="F:carbohydrate derivative binding"/>
    <property type="evidence" value="ECO:0007669"/>
    <property type="project" value="InterPro"/>
</dbReference>
<organism evidence="13 14">
    <name type="scientific">Pneumocystis jirovecii (strain RU7)</name>
    <name type="common">Human pneumocystis pneumonia agent</name>
    <dbReference type="NCBI Taxonomy" id="1408657"/>
    <lineage>
        <taxon>Eukaryota</taxon>
        <taxon>Fungi</taxon>
        <taxon>Dikarya</taxon>
        <taxon>Ascomycota</taxon>
        <taxon>Taphrinomycotina</taxon>
        <taxon>Pneumocystomycetes</taxon>
        <taxon>Pneumocystaceae</taxon>
        <taxon>Pneumocystis</taxon>
    </lineage>
</organism>
<dbReference type="FunFam" id="3.40.50.10490:FF:000001">
    <property type="entry name" value="Glutamine--fructose-6-phosphate aminotransferase [isomerizing]"/>
    <property type="match status" value="1"/>
</dbReference>
<dbReference type="InterPro" id="IPR017932">
    <property type="entry name" value="GATase_2_dom"/>
</dbReference>
<dbReference type="Pfam" id="PF01380">
    <property type="entry name" value="SIS"/>
    <property type="match status" value="2"/>
</dbReference>
<name>A0A0W4ZUS6_PNEJ7</name>
<dbReference type="InterPro" id="IPR035490">
    <property type="entry name" value="GlmS/FrlB_SIS"/>
</dbReference>
<dbReference type="CDD" id="cd00714">
    <property type="entry name" value="GFAT"/>
    <property type="match status" value="1"/>
</dbReference>
<keyword evidence="8" id="KW-0315">Glutamine amidotransferase</keyword>
<dbReference type="NCBIfam" id="NF001484">
    <property type="entry name" value="PRK00331.1"/>
    <property type="match status" value="1"/>
</dbReference>
<dbReference type="PANTHER" id="PTHR10937:SF0">
    <property type="entry name" value="GLUTAMINE--FRUCTOSE-6-PHOSPHATE TRANSAMINASE (ISOMERIZING)"/>
    <property type="match status" value="1"/>
</dbReference>
<keyword evidence="5" id="KW-0032">Aminotransferase</keyword>
<dbReference type="InterPro" id="IPR035466">
    <property type="entry name" value="GlmS/AgaS_SIS"/>
</dbReference>
<dbReference type="GO" id="GO:0006031">
    <property type="term" value="P:chitin biosynthetic process"/>
    <property type="evidence" value="ECO:0007669"/>
    <property type="project" value="UniProtKB-ARBA"/>
</dbReference>
<dbReference type="eggNOG" id="KOG1268">
    <property type="taxonomic scope" value="Eukaryota"/>
</dbReference>
<dbReference type="EMBL" id="LFWA01000003">
    <property type="protein sequence ID" value="KTW32135.1"/>
    <property type="molecule type" value="Genomic_DNA"/>
</dbReference>
<accession>A0A0W4ZUS6</accession>
<protein>
    <recommendedName>
        <fullName evidence="4">glutamine--fructose-6-phosphate transaminase (isomerizing)</fullName>
        <ecNumber evidence="4">2.6.1.16</ecNumber>
    </recommendedName>
    <alternativeName>
        <fullName evidence="10">D-fructose-6-phosphate amidotransferase</fullName>
    </alternativeName>
    <alternativeName>
        <fullName evidence="9">Hexosephosphate aminotransferase</fullName>
    </alternativeName>
</protein>
<evidence type="ECO:0000256" key="8">
    <source>
        <dbReference type="ARBA" id="ARBA00022962"/>
    </source>
</evidence>
<dbReference type="GeneID" id="28939336"/>
<dbReference type="VEuPathDB" id="FungiDB:T551_00817"/>
<comment type="function">
    <text evidence="2">Involved in amino sugar synthesis (formation of chitin, supplies the amino sugars of asparagine-linked oligosaccharides of glycoproteins).</text>
</comment>
<feature type="domain" description="Glutamine amidotransferase type-2" evidence="11">
    <location>
        <begin position="2"/>
        <end position="289"/>
    </location>
</feature>
<dbReference type="EC" id="2.6.1.16" evidence="4"/>
<dbReference type="Gene3D" id="3.60.20.10">
    <property type="entry name" value="Glutamine Phosphoribosylpyrophosphate, subunit 1, domain 1"/>
    <property type="match status" value="1"/>
</dbReference>
<dbReference type="GO" id="GO:0004360">
    <property type="term" value="F:glutamine-fructose-6-phosphate transaminase (isomerizing) activity"/>
    <property type="evidence" value="ECO:0007669"/>
    <property type="project" value="UniProtKB-EC"/>
</dbReference>
<evidence type="ECO:0000256" key="10">
    <source>
        <dbReference type="ARBA" id="ARBA00033302"/>
    </source>
</evidence>
<dbReference type="FunFam" id="3.40.50.10490:FF:000002">
    <property type="entry name" value="Glutamine--fructose-6-phosphate aminotransferase [isomerizing]"/>
    <property type="match status" value="1"/>
</dbReference>
<evidence type="ECO:0000313" key="13">
    <source>
        <dbReference type="EMBL" id="KTW32135.1"/>
    </source>
</evidence>
<evidence type="ECO:0000256" key="3">
    <source>
        <dbReference type="ARBA" id="ARBA00004775"/>
    </source>
</evidence>
<dbReference type="Pfam" id="PF13522">
    <property type="entry name" value="GATase_6"/>
    <property type="match status" value="1"/>
</dbReference>
<evidence type="ECO:0000259" key="11">
    <source>
        <dbReference type="PROSITE" id="PS51278"/>
    </source>
</evidence>
<dbReference type="UniPathway" id="UPA00113">
    <property type="reaction ID" value="UER00528"/>
</dbReference>
<evidence type="ECO:0000256" key="1">
    <source>
        <dbReference type="ARBA" id="ARBA00001031"/>
    </source>
</evidence>
<dbReference type="PROSITE" id="PS51464">
    <property type="entry name" value="SIS"/>
    <property type="match status" value="2"/>
</dbReference>
<evidence type="ECO:0000256" key="9">
    <source>
        <dbReference type="ARBA" id="ARBA00029805"/>
    </source>
</evidence>
<keyword evidence="7" id="KW-0677">Repeat</keyword>
<dbReference type="SUPFAM" id="SSF53697">
    <property type="entry name" value="SIS domain"/>
    <property type="match status" value="1"/>
</dbReference>
<keyword evidence="14" id="KW-1185">Reference proteome</keyword>
<dbReference type="CDD" id="cd05009">
    <property type="entry name" value="SIS_GlmS_GlmD_2"/>
    <property type="match status" value="1"/>
</dbReference>
<dbReference type="GO" id="GO:0006487">
    <property type="term" value="P:protein N-linked glycosylation"/>
    <property type="evidence" value="ECO:0007669"/>
    <property type="project" value="TreeGrafter"/>
</dbReference>
<keyword evidence="6" id="KW-0808">Transferase</keyword>
<evidence type="ECO:0000256" key="6">
    <source>
        <dbReference type="ARBA" id="ARBA00022679"/>
    </source>
</evidence>
<evidence type="ECO:0000256" key="5">
    <source>
        <dbReference type="ARBA" id="ARBA00022576"/>
    </source>
</evidence>
<evidence type="ECO:0000256" key="7">
    <source>
        <dbReference type="ARBA" id="ARBA00022737"/>
    </source>
</evidence>
<dbReference type="InterPro" id="IPR001347">
    <property type="entry name" value="SIS_dom"/>
</dbReference>
<dbReference type="GO" id="GO:0006048">
    <property type="term" value="P:UDP-N-acetylglucosamine biosynthetic process"/>
    <property type="evidence" value="ECO:0007669"/>
    <property type="project" value="UniProtKB-UniPathway"/>
</dbReference>
<dbReference type="STRING" id="1408657.A0A0W4ZUS6"/>
<dbReference type="PANTHER" id="PTHR10937">
    <property type="entry name" value="GLUCOSAMINE--FRUCTOSE-6-PHOSPHATE AMINOTRANSFERASE, ISOMERIZING"/>
    <property type="match status" value="1"/>
</dbReference>
<comment type="catalytic activity">
    <reaction evidence="1">
        <text>D-fructose 6-phosphate + L-glutamine = D-glucosamine 6-phosphate + L-glutamate</text>
        <dbReference type="Rhea" id="RHEA:13237"/>
        <dbReference type="ChEBI" id="CHEBI:29985"/>
        <dbReference type="ChEBI" id="CHEBI:58359"/>
        <dbReference type="ChEBI" id="CHEBI:58725"/>
        <dbReference type="ChEBI" id="CHEBI:61527"/>
        <dbReference type="EC" id="2.6.1.16"/>
    </reaction>
</comment>
<dbReference type="InterPro" id="IPR029055">
    <property type="entry name" value="Ntn_hydrolases_N"/>
</dbReference>
<evidence type="ECO:0000256" key="4">
    <source>
        <dbReference type="ARBA" id="ARBA00012916"/>
    </source>
</evidence>
<proteinExistence type="predicted"/>
<dbReference type="InterPro" id="IPR046348">
    <property type="entry name" value="SIS_dom_sf"/>
</dbReference>
<dbReference type="SUPFAM" id="SSF56235">
    <property type="entry name" value="N-terminal nucleophile aminohydrolases (Ntn hydrolases)"/>
    <property type="match status" value="1"/>
</dbReference>
<dbReference type="AlphaFoldDB" id="A0A0W4ZUS6"/>
<feature type="domain" description="SIS" evidence="12">
    <location>
        <begin position="533"/>
        <end position="674"/>
    </location>
</feature>
<dbReference type="CDD" id="cd05008">
    <property type="entry name" value="SIS_GlmS_GlmD_1"/>
    <property type="match status" value="1"/>
</dbReference>
<gene>
    <name evidence="13" type="ORF">T551_00817</name>
</gene>
<evidence type="ECO:0000259" key="12">
    <source>
        <dbReference type="PROSITE" id="PS51464"/>
    </source>
</evidence>
<evidence type="ECO:0000256" key="2">
    <source>
        <dbReference type="ARBA" id="ARBA00003267"/>
    </source>
</evidence>
<feature type="domain" description="SIS" evidence="12">
    <location>
        <begin position="361"/>
        <end position="500"/>
    </location>
</feature>
<sequence length="684" mass="77683">MCGIFGYVNHGVKRERSYILNVLLEGLLKLEYRGYDSAGLVVDGDNKNEVLIFKEVGKVSELRKLVQEGVYDISKVFSSHCGISHTRWATHGQPSRLNCHPHRSDEKYEFMAVHNGIITNFRELRLVLEKKGYVFETDTDTECAVKLAKYVYDTNKNIDFVTLAKMVVSELEGAFAFLIKSIHFPNEIIATRKGSSLLIGVKMEKNINTEYVDVEFSEIQEINEYSLIFLSTDIFSIDFKYNQIKRYINDAEFFPSAEFFISSDPSSLVEHTNRVLYLKDDDIAHISNGKLRIHRLRREDGEPFVRSIQTLEMELANVMKGNFDHYMQKEIFEQPESIVNTMRGRIDFKKKTVTLGGLKEYLSILKKCRRMIFIACGTSYHSCIATRALMEELTEIPVTVEIASDFLDRQCSVFRDDICVFVSQSGETVDSLLALRYCLEHGALTLGIVNVVGSSISRETHCGVHINCGAEIGVGSTKAYTSQIVVMVLIALYFSQDSLSKRMRRFEIIDALSHLSDQIREVLSMDLQIKKLSQETLLAHSSLLLVGRGYQHATALEGALKIKEISYIHSEGVQSAELKHGVLALVDENFPIIMLMTKDKFYSKVQSALYQVLSRKGKPIVILNKSDTSLIDMDNRIIRVPETVDCLQGILNIIPLQLMSYWLAIFRGYDVDHPRNLAKSITVE</sequence>
<dbReference type="Proteomes" id="UP000053447">
    <property type="component" value="Unassembled WGS sequence"/>
</dbReference>
<reference evidence="14" key="1">
    <citation type="journal article" date="2016" name="Nat. Commun.">
        <title>Genome analysis of three Pneumocystis species reveals adaptation mechanisms to life exclusively in mammalian hosts.</title>
        <authorList>
            <person name="Ma L."/>
            <person name="Chen Z."/>
            <person name="Huang D.W."/>
            <person name="Kutty G."/>
            <person name="Ishihara M."/>
            <person name="Wang H."/>
            <person name="Abouelleil A."/>
            <person name="Bishop L."/>
            <person name="Davey E."/>
            <person name="Deng R."/>
            <person name="Deng X."/>
            <person name="Fan L."/>
            <person name="Fantoni G."/>
            <person name="Fitzgerald M."/>
            <person name="Gogineni E."/>
            <person name="Goldberg J.M."/>
            <person name="Handley G."/>
            <person name="Hu X."/>
            <person name="Huber C."/>
            <person name="Jiao X."/>
            <person name="Jones K."/>
            <person name="Levin J.Z."/>
            <person name="Liu Y."/>
            <person name="Macdonald P."/>
            <person name="Melnikov A."/>
            <person name="Raley C."/>
            <person name="Sassi M."/>
            <person name="Sherman B.T."/>
            <person name="Song X."/>
            <person name="Sykes S."/>
            <person name="Tran B."/>
            <person name="Walsh L."/>
            <person name="Xia Y."/>
            <person name="Yang J."/>
            <person name="Young S."/>
            <person name="Zeng Q."/>
            <person name="Zheng X."/>
            <person name="Stephens R."/>
            <person name="Nusbaum C."/>
            <person name="Birren B.W."/>
            <person name="Azadi P."/>
            <person name="Lempicki R.A."/>
            <person name="Cuomo C.A."/>
            <person name="Kovacs J.A."/>
        </authorList>
    </citation>
    <scope>NUCLEOTIDE SEQUENCE [LARGE SCALE GENOMIC DNA]</scope>
    <source>
        <strain evidence="14">RU7</strain>
    </source>
</reference>
<dbReference type="RefSeq" id="XP_018230827.1">
    <property type="nucleotide sequence ID" value="XM_018373081.1"/>
</dbReference>
<comment type="pathway">
    <text evidence="3">Nucleotide-sugar biosynthesis; UDP-N-acetyl-alpha-D-glucosamine biosynthesis; alpha-D-glucosamine 6-phosphate from D-fructose 6-phosphate: step 1/1.</text>
</comment>
<dbReference type="OrthoDB" id="15235at2759"/>
<comment type="caution">
    <text evidence="13">The sequence shown here is derived from an EMBL/GenBank/DDBJ whole genome shotgun (WGS) entry which is preliminary data.</text>
</comment>